<protein>
    <submittedName>
        <fullName evidence="6">Aminotransferase class-iii</fullName>
    </submittedName>
</protein>
<evidence type="ECO:0000313" key="7">
    <source>
        <dbReference type="Proteomes" id="UP000507962"/>
    </source>
</evidence>
<evidence type="ECO:0000313" key="6">
    <source>
        <dbReference type="EMBL" id="VFQ45911.1"/>
    </source>
</evidence>
<evidence type="ECO:0000256" key="1">
    <source>
        <dbReference type="ARBA" id="ARBA00001933"/>
    </source>
</evidence>
<accession>A0A4U8YQ17</accession>
<dbReference type="GO" id="GO:0042802">
    <property type="term" value="F:identical protein binding"/>
    <property type="evidence" value="ECO:0007669"/>
    <property type="project" value="TreeGrafter"/>
</dbReference>
<keyword evidence="3 6" id="KW-0808">Transferase</keyword>
<dbReference type="InterPro" id="IPR015421">
    <property type="entry name" value="PyrdxlP-dep_Trfase_major"/>
</dbReference>
<reference evidence="6 7" key="1">
    <citation type="submission" date="2019-03" db="EMBL/GenBank/DDBJ databases">
        <authorList>
            <person name="Nijsse B."/>
        </authorList>
    </citation>
    <scope>NUCLEOTIDE SEQUENCE [LARGE SCALE GENOMIC DNA]</scope>
    <source>
        <strain evidence="6">Desulfoluna butyratoxydans MSL71</strain>
    </source>
</reference>
<dbReference type="SUPFAM" id="SSF53383">
    <property type="entry name" value="PLP-dependent transferases"/>
    <property type="match status" value="1"/>
</dbReference>
<proteinExistence type="inferred from homology"/>
<dbReference type="GO" id="GO:0008483">
    <property type="term" value="F:transaminase activity"/>
    <property type="evidence" value="ECO:0007669"/>
    <property type="project" value="UniProtKB-KW"/>
</dbReference>
<comment type="similarity">
    <text evidence="5">Belongs to the class-III pyridoxal-phosphate-dependent aminotransferase family.</text>
</comment>
<sequence length="397" mass="43412">MGPVIWFPGHEKLLGTIASATNCSLFDENGKRYTDLESGVWCTSVGHAHPRILGVMAEQAARLAHTGFSYSTRVVEAAAEEILALHGFEGGACTFLCSGSEAVEYGVRAARQLSERPLFLTMSDSYFGAYGSASTRSTDHWTLFDWSGCDTCPHAGPCDSTCPTWKKIPFGRIGAFLFEPGSSSGFVRFPPEKLINGIARTVRQNGGLLIVNEVTTGIGRTGRWFGYQHYDVTPDIVAMGKAIGNGYPVSVTALSSTVTKRLNATPVPYAQSHQNDPLGAAIAREVIRIIHDDNLIYRSSELSTLLTQELLAMRKKRRLQAFRARGLMVAMDIEDRPGAPVTGRIHRRLLDEGYVVGRRPGTNTLRIDPSLTIEEEDLRGFLTTFDALLTAEETDHA</sequence>
<evidence type="ECO:0000256" key="4">
    <source>
        <dbReference type="ARBA" id="ARBA00022898"/>
    </source>
</evidence>
<dbReference type="InterPro" id="IPR015424">
    <property type="entry name" value="PyrdxlP-dep_Trfase"/>
</dbReference>
<dbReference type="GO" id="GO:0030170">
    <property type="term" value="F:pyridoxal phosphate binding"/>
    <property type="evidence" value="ECO:0007669"/>
    <property type="project" value="InterPro"/>
</dbReference>
<dbReference type="PANTHER" id="PTHR11986">
    <property type="entry name" value="AMINOTRANSFERASE CLASS III"/>
    <property type="match status" value="1"/>
</dbReference>
<dbReference type="InterPro" id="IPR015422">
    <property type="entry name" value="PyrdxlP-dep_Trfase_small"/>
</dbReference>
<evidence type="ECO:0000256" key="2">
    <source>
        <dbReference type="ARBA" id="ARBA00022576"/>
    </source>
</evidence>
<gene>
    <name evidence="6" type="ORF">MSL71_35740</name>
</gene>
<dbReference type="Gene3D" id="3.40.640.10">
    <property type="entry name" value="Type I PLP-dependent aspartate aminotransferase-like (Major domain)"/>
    <property type="match status" value="1"/>
</dbReference>
<dbReference type="InterPro" id="IPR050103">
    <property type="entry name" value="Class-III_PLP-dep_AT"/>
</dbReference>
<keyword evidence="2 6" id="KW-0032">Aminotransferase</keyword>
<dbReference type="Gene3D" id="3.90.1150.10">
    <property type="entry name" value="Aspartate Aminotransferase, domain 1"/>
    <property type="match status" value="1"/>
</dbReference>
<dbReference type="Proteomes" id="UP000507962">
    <property type="component" value="Unassembled WGS sequence"/>
</dbReference>
<dbReference type="PIRSF" id="PIRSF000521">
    <property type="entry name" value="Transaminase_4ab_Lys_Orn"/>
    <property type="match status" value="1"/>
</dbReference>
<keyword evidence="4 5" id="KW-0663">Pyridoxal phosphate</keyword>
<dbReference type="PANTHER" id="PTHR11986:SF79">
    <property type="entry name" value="ACETYLORNITHINE AMINOTRANSFERASE, MITOCHONDRIAL"/>
    <property type="match status" value="1"/>
</dbReference>
<comment type="cofactor">
    <cofactor evidence="1">
        <name>pyridoxal 5'-phosphate</name>
        <dbReference type="ChEBI" id="CHEBI:597326"/>
    </cofactor>
</comment>
<keyword evidence="7" id="KW-1185">Reference proteome</keyword>
<evidence type="ECO:0000256" key="3">
    <source>
        <dbReference type="ARBA" id="ARBA00022679"/>
    </source>
</evidence>
<evidence type="ECO:0000256" key="5">
    <source>
        <dbReference type="RuleBase" id="RU003560"/>
    </source>
</evidence>
<dbReference type="Pfam" id="PF00202">
    <property type="entry name" value="Aminotran_3"/>
    <property type="match status" value="2"/>
</dbReference>
<dbReference type="AlphaFoldDB" id="A0A4U8YQ17"/>
<dbReference type="RefSeq" id="WP_180142988.1">
    <property type="nucleotide sequence ID" value="NZ_CAADHO010000006.1"/>
</dbReference>
<name>A0A4U8YQ17_9BACT</name>
<dbReference type="EMBL" id="CAADHO010000006">
    <property type="protein sequence ID" value="VFQ45911.1"/>
    <property type="molecule type" value="Genomic_DNA"/>
</dbReference>
<dbReference type="InterPro" id="IPR005814">
    <property type="entry name" value="Aminotrans_3"/>
</dbReference>
<organism evidence="6 7">
    <name type="scientific">Desulfoluna butyratoxydans</name>
    <dbReference type="NCBI Taxonomy" id="231438"/>
    <lineage>
        <taxon>Bacteria</taxon>
        <taxon>Pseudomonadati</taxon>
        <taxon>Thermodesulfobacteriota</taxon>
        <taxon>Desulfobacteria</taxon>
        <taxon>Desulfobacterales</taxon>
        <taxon>Desulfolunaceae</taxon>
        <taxon>Desulfoluna</taxon>
    </lineage>
</organism>